<dbReference type="InterPro" id="IPR004143">
    <property type="entry name" value="BPL_LPL_catalytic"/>
</dbReference>
<dbReference type="Proteomes" id="UP000004207">
    <property type="component" value="Unassembled WGS sequence"/>
</dbReference>
<keyword evidence="18" id="KW-1185">Reference proteome</keyword>
<evidence type="ECO:0000256" key="6">
    <source>
        <dbReference type="ARBA" id="ARBA00022598"/>
    </source>
</evidence>
<proteinExistence type="inferred from homology"/>
<dbReference type="InterPro" id="IPR004408">
    <property type="entry name" value="Biotin_CoA_COase_ligase"/>
</dbReference>
<comment type="catalytic activity">
    <reaction evidence="14">
        <text>biotin + L-lysyl-[protein] + ATP = N(6)-biotinyl-L-lysyl-[protein] + AMP + diphosphate + H(+)</text>
        <dbReference type="Rhea" id="RHEA:11756"/>
        <dbReference type="Rhea" id="RHEA-COMP:9752"/>
        <dbReference type="Rhea" id="RHEA-COMP:10505"/>
        <dbReference type="ChEBI" id="CHEBI:15378"/>
        <dbReference type="ChEBI" id="CHEBI:29969"/>
        <dbReference type="ChEBI" id="CHEBI:30616"/>
        <dbReference type="ChEBI" id="CHEBI:33019"/>
        <dbReference type="ChEBI" id="CHEBI:57586"/>
        <dbReference type="ChEBI" id="CHEBI:83144"/>
        <dbReference type="ChEBI" id="CHEBI:456215"/>
        <dbReference type="EC" id="6.3.4.15"/>
    </reaction>
</comment>
<evidence type="ECO:0000256" key="1">
    <source>
        <dbReference type="ARBA" id="ARBA00001206"/>
    </source>
</evidence>
<feature type="domain" description="BPL/LPL catalytic" evidence="16">
    <location>
        <begin position="66"/>
        <end position="254"/>
    </location>
</feature>
<dbReference type="eggNOG" id="COG1521">
    <property type="taxonomic scope" value="Bacteria"/>
</dbReference>
<dbReference type="SUPFAM" id="SSF50037">
    <property type="entry name" value="C-terminal domain of transcriptional repressors"/>
    <property type="match status" value="1"/>
</dbReference>
<dbReference type="HOGENOM" id="CLU_476347_0_0_4"/>
<dbReference type="InterPro" id="IPR043129">
    <property type="entry name" value="ATPase_NBD"/>
</dbReference>
<evidence type="ECO:0000313" key="18">
    <source>
        <dbReference type="Proteomes" id="UP000004207"/>
    </source>
</evidence>
<feature type="binding site" evidence="15">
    <location>
        <begin position="427"/>
        <end position="430"/>
    </location>
    <ligand>
        <name>substrate</name>
    </ligand>
</feature>
<dbReference type="GO" id="GO:0004594">
    <property type="term" value="F:pantothenate kinase activity"/>
    <property type="evidence" value="ECO:0007669"/>
    <property type="project" value="UniProtKB-UniRule"/>
</dbReference>
<evidence type="ECO:0000259" key="16">
    <source>
        <dbReference type="PROSITE" id="PS51733"/>
    </source>
</evidence>
<dbReference type="Pfam" id="PF03099">
    <property type="entry name" value="BPL_LplA_LipB"/>
    <property type="match status" value="1"/>
</dbReference>
<keyword evidence="10 15" id="KW-0067">ATP-binding</keyword>
<comment type="similarity">
    <text evidence="15">Belongs to the type III pantothenate kinase family.</text>
</comment>
<dbReference type="Pfam" id="PF02237">
    <property type="entry name" value="BPL_C"/>
    <property type="match status" value="1"/>
</dbReference>
<accession>F5S4F3</accession>
<dbReference type="PANTHER" id="PTHR12835">
    <property type="entry name" value="BIOTIN PROTEIN LIGASE"/>
    <property type="match status" value="1"/>
</dbReference>
<dbReference type="InterPro" id="IPR004619">
    <property type="entry name" value="Type_III_PanK"/>
</dbReference>
<organism evidence="17 18">
    <name type="scientific">Kingella kingae ATCC 23330</name>
    <dbReference type="NCBI Taxonomy" id="887327"/>
    <lineage>
        <taxon>Bacteria</taxon>
        <taxon>Pseudomonadati</taxon>
        <taxon>Pseudomonadota</taxon>
        <taxon>Betaproteobacteria</taxon>
        <taxon>Neisseriales</taxon>
        <taxon>Neisseriaceae</taxon>
        <taxon>Kingella</taxon>
    </lineage>
</organism>
<dbReference type="OrthoDB" id="9807064at2"/>
<feature type="binding site" evidence="15">
    <location>
        <position position="502"/>
    </location>
    <ligand>
        <name>substrate</name>
    </ligand>
</feature>
<dbReference type="Gene3D" id="3.30.420.40">
    <property type="match status" value="2"/>
</dbReference>
<comment type="caution">
    <text evidence="17">The sequence shown here is derived from an EMBL/GenBank/DDBJ whole genome shotgun (WGS) entry which is preliminary data.</text>
</comment>
<reference evidence="17 18" key="1">
    <citation type="submission" date="2011-04" db="EMBL/GenBank/DDBJ databases">
        <authorList>
            <person name="Muzny D."/>
            <person name="Qin X."/>
            <person name="Deng J."/>
            <person name="Jiang H."/>
            <person name="Liu Y."/>
            <person name="Qu J."/>
            <person name="Song X.-Z."/>
            <person name="Zhang L."/>
            <person name="Thornton R."/>
            <person name="Coyle M."/>
            <person name="Francisco L."/>
            <person name="Jackson L."/>
            <person name="Javaid M."/>
            <person name="Korchina V."/>
            <person name="Kovar C."/>
            <person name="Mata R."/>
            <person name="Mathew T."/>
            <person name="Ngo R."/>
            <person name="Nguyen L."/>
            <person name="Nguyen N."/>
            <person name="Okwuonu G."/>
            <person name="Ongeri F."/>
            <person name="Pham C."/>
            <person name="Simmons D."/>
            <person name="Wilczek-Boney K."/>
            <person name="Hale W."/>
            <person name="Jakkamsetti A."/>
            <person name="Pham P."/>
            <person name="Ruth R."/>
            <person name="San Lucas F."/>
            <person name="Warren J."/>
            <person name="Zhang J."/>
            <person name="Zhao Z."/>
            <person name="Zhou C."/>
            <person name="Zhu D."/>
            <person name="Lee S."/>
            <person name="Bess C."/>
            <person name="Blankenburg K."/>
            <person name="Forbes L."/>
            <person name="Fu Q."/>
            <person name="Gubbala S."/>
            <person name="Hirani K."/>
            <person name="Jayaseelan J.C."/>
            <person name="Lara F."/>
            <person name="Munidasa M."/>
            <person name="Palculict T."/>
            <person name="Patil S."/>
            <person name="Pu L.-L."/>
            <person name="Saada N."/>
            <person name="Tang L."/>
            <person name="Weissenberger G."/>
            <person name="Zhu Y."/>
            <person name="Hemphill L."/>
            <person name="Shang Y."/>
            <person name="Youmans B."/>
            <person name="Ayvaz T."/>
            <person name="Ross M."/>
            <person name="Santibanez J."/>
            <person name="Aqrawi P."/>
            <person name="Gross S."/>
            <person name="Joshi V."/>
            <person name="Fowler G."/>
            <person name="Nazareth L."/>
            <person name="Reid J."/>
            <person name="Worley K."/>
            <person name="Petrosino J."/>
            <person name="Highlander S."/>
            <person name="Gibbs R."/>
        </authorList>
    </citation>
    <scope>NUCLEOTIDE SEQUENCE [LARGE SCALE GENOMIC DNA]</scope>
    <source>
        <strain evidence="17 18">ATCC 23330</strain>
    </source>
</reference>
<comment type="caution">
    <text evidence="15">Lacks conserved residue(s) required for the propagation of feature annotation.</text>
</comment>
<dbReference type="RefSeq" id="WP_003785118.1">
    <property type="nucleotide sequence ID" value="NZ_FOJK01000009.1"/>
</dbReference>
<feature type="binding site" evidence="15">
    <location>
        <position position="420"/>
    </location>
    <ligand>
        <name>substrate</name>
    </ligand>
</feature>
<evidence type="ECO:0000256" key="5">
    <source>
        <dbReference type="ARBA" id="ARBA00022490"/>
    </source>
</evidence>
<keyword evidence="7 15" id="KW-0808">Transferase</keyword>
<evidence type="ECO:0000256" key="8">
    <source>
        <dbReference type="ARBA" id="ARBA00022741"/>
    </source>
</evidence>
<dbReference type="GO" id="GO:0004077">
    <property type="term" value="F:biotin--[biotin carboxyl-carrier protein] ligase activity"/>
    <property type="evidence" value="ECO:0007669"/>
    <property type="project" value="UniProtKB-EC"/>
</dbReference>
<comment type="subunit">
    <text evidence="15">Homodimer.</text>
</comment>
<dbReference type="InterPro" id="IPR003142">
    <property type="entry name" value="BPL_C"/>
</dbReference>
<comment type="subcellular location">
    <subcellularLocation>
        <location evidence="3 15">Cytoplasm</location>
    </subcellularLocation>
</comment>
<keyword evidence="9 15" id="KW-0418">Kinase</keyword>
<dbReference type="Gene3D" id="3.30.930.10">
    <property type="entry name" value="Bira Bifunctional Protein, Domain 2"/>
    <property type="match status" value="1"/>
</dbReference>
<keyword evidence="12 15" id="KW-0173">Coenzyme A biosynthesis</keyword>
<dbReference type="HAMAP" id="MF_01274">
    <property type="entry name" value="Pantothen_kinase_3"/>
    <property type="match status" value="1"/>
</dbReference>
<evidence type="ECO:0000313" key="17">
    <source>
        <dbReference type="EMBL" id="EGK12087.1"/>
    </source>
</evidence>
<dbReference type="Pfam" id="PF03309">
    <property type="entry name" value="Pan_kinase"/>
    <property type="match status" value="1"/>
</dbReference>
<dbReference type="NCBIfam" id="TIGR00671">
    <property type="entry name" value="baf"/>
    <property type="match status" value="1"/>
</dbReference>
<comment type="cofactor">
    <cofactor evidence="2">
        <name>K(+)</name>
        <dbReference type="ChEBI" id="CHEBI:29103"/>
    </cofactor>
</comment>
<comment type="catalytic activity">
    <reaction evidence="1 15">
        <text>(R)-pantothenate + ATP = (R)-4'-phosphopantothenate + ADP + H(+)</text>
        <dbReference type="Rhea" id="RHEA:16373"/>
        <dbReference type="ChEBI" id="CHEBI:10986"/>
        <dbReference type="ChEBI" id="CHEBI:15378"/>
        <dbReference type="ChEBI" id="CHEBI:29032"/>
        <dbReference type="ChEBI" id="CHEBI:30616"/>
        <dbReference type="ChEBI" id="CHEBI:456216"/>
        <dbReference type="EC" id="2.7.1.33"/>
    </reaction>
</comment>
<evidence type="ECO:0000256" key="4">
    <source>
        <dbReference type="ARBA" id="ARBA00005225"/>
    </source>
</evidence>
<comment type="pathway">
    <text evidence="4 15">Cofactor biosynthesis; coenzyme A biosynthesis; CoA from (R)-pantothenate: step 1/5.</text>
</comment>
<keyword evidence="11 15" id="KW-0630">Potassium</keyword>
<name>F5S4F3_KINKI</name>
<dbReference type="NCBIfam" id="TIGR00121">
    <property type="entry name" value="birA_ligase"/>
    <property type="match status" value="1"/>
</dbReference>
<keyword evidence="5 15" id="KW-0963">Cytoplasm</keyword>
<evidence type="ECO:0000256" key="12">
    <source>
        <dbReference type="ARBA" id="ARBA00022993"/>
    </source>
</evidence>
<evidence type="ECO:0000256" key="7">
    <source>
        <dbReference type="ARBA" id="ARBA00022679"/>
    </source>
</evidence>
<dbReference type="PANTHER" id="PTHR12835:SF5">
    <property type="entry name" value="BIOTIN--PROTEIN LIGASE"/>
    <property type="match status" value="1"/>
</dbReference>
<dbReference type="GO" id="GO:0005524">
    <property type="term" value="F:ATP binding"/>
    <property type="evidence" value="ECO:0007669"/>
    <property type="project" value="UniProtKB-UniRule"/>
</dbReference>
<dbReference type="SUPFAM" id="SSF53067">
    <property type="entry name" value="Actin-like ATPase domain"/>
    <property type="match status" value="2"/>
</dbReference>
<dbReference type="InterPro" id="IPR008988">
    <property type="entry name" value="Transcriptional_repressor_C"/>
</dbReference>
<keyword evidence="6 17" id="KW-0436">Ligase</keyword>
<protein>
    <recommendedName>
        <fullName evidence="15">Type III pantothenate kinase</fullName>
        <ecNumber evidence="15">2.7.1.33</ecNumber>
    </recommendedName>
    <alternativeName>
        <fullName evidence="15">PanK-III</fullName>
    </alternativeName>
    <alternativeName>
        <fullName evidence="15">Pantothenic acid kinase</fullName>
    </alternativeName>
</protein>
<dbReference type="AlphaFoldDB" id="F5S4F3"/>
<dbReference type="GeneID" id="93262044"/>
<sequence length="577" mass="63946">MVAFLFVYFVSMPAFRLLTLLADGRAHHITELARAIERVPQQLNSIWQQVPAHLQPLLRQRDGVWQLSRPLAWLDDAANLAPFALTVLRETTSSNDVLLNAARNGESIHRKVVVAHRQSAGRGRQGRTWQHRVGECLMFSVGWTMSVAQSQVGAVTLVVALACQQALAKLGCEVQIKWPNDLVIGLDKLGGILVESVRHNGQTHLVIGIGINFLSSPNVEQIAAVQAACTSKPTAHDVLNEVVQQLNDLLPQFEQQGFAPMQAVYEAAHRDQQQDVVLLNDGVLQHQGRVLGIDDTGALRLQTQSGEQKIVSGEISLRRPEQCAVPTQPTESHYLLLDGGNSRLKWAWVQNGEILQTHAAHYRDLTALANDWQRHSQPHTRIIGSAVCDAEKLQQVQAALPLPIQWLGSMEQALGIRNHYRHVNEHGADRWFNVLGSRKFTQNACVVVSCGTAVTVDALTHNNHYLGGSIMPGFYLMRESLLRRTAQLNRPEGEYYEFPTTTSNAITTGMTDAICGAIMMMHARLQQRTHTQVDIIITGGGALKVAKALPERFVLDNNVKIVDNLVIFGLLNWINQQ</sequence>
<dbReference type="EMBL" id="AFHS01000004">
    <property type="protein sequence ID" value="EGK12087.1"/>
    <property type="molecule type" value="Genomic_DNA"/>
</dbReference>
<dbReference type="CDD" id="cd24015">
    <property type="entry name" value="ASKHA_NBD_PanK-III"/>
    <property type="match status" value="1"/>
</dbReference>
<keyword evidence="13" id="KW-0092">Biotin</keyword>
<evidence type="ECO:0000256" key="15">
    <source>
        <dbReference type="HAMAP-Rule" id="MF_01274"/>
    </source>
</evidence>
<evidence type="ECO:0000256" key="14">
    <source>
        <dbReference type="ARBA" id="ARBA00047846"/>
    </source>
</evidence>
<evidence type="ECO:0000256" key="3">
    <source>
        <dbReference type="ARBA" id="ARBA00004496"/>
    </source>
</evidence>
<dbReference type="UniPathway" id="UPA00241">
    <property type="reaction ID" value="UER00352"/>
</dbReference>
<feature type="binding site" evidence="15">
    <location>
        <begin position="338"/>
        <end position="345"/>
    </location>
    <ligand>
        <name>ATP</name>
        <dbReference type="ChEBI" id="CHEBI:30616"/>
    </ligand>
</feature>
<dbReference type="Gene3D" id="2.30.30.100">
    <property type="match status" value="1"/>
</dbReference>
<evidence type="ECO:0000256" key="11">
    <source>
        <dbReference type="ARBA" id="ARBA00022958"/>
    </source>
</evidence>
<comment type="function">
    <text evidence="15">Catalyzes the phosphorylation of pantothenate (Pan), the first step in CoA biosynthesis.</text>
</comment>
<evidence type="ECO:0000256" key="13">
    <source>
        <dbReference type="ARBA" id="ARBA00023267"/>
    </source>
</evidence>
<evidence type="ECO:0000256" key="9">
    <source>
        <dbReference type="ARBA" id="ARBA00022777"/>
    </source>
</evidence>
<evidence type="ECO:0000256" key="2">
    <source>
        <dbReference type="ARBA" id="ARBA00001958"/>
    </source>
</evidence>
<keyword evidence="8 15" id="KW-0547">Nucleotide-binding</keyword>
<comment type="cofactor">
    <cofactor evidence="15">
        <name>NH4(+)</name>
        <dbReference type="ChEBI" id="CHEBI:28938"/>
    </cofactor>
    <cofactor evidence="15">
        <name>K(+)</name>
        <dbReference type="ChEBI" id="CHEBI:29103"/>
    </cofactor>
    <text evidence="15">A monovalent cation. Ammonium or potassium.</text>
</comment>
<gene>
    <name evidence="17" type="primary">birA</name>
    <name evidence="15" type="synonym">coaX</name>
    <name evidence="17" type="ORF">HMPREF0476_0086</name>
</gene>
<feature type="active site" description="Proton acceptor" evidence="15">
    <location>
        <position position="429"/>
    </location>
</feature>
<dbReference type="PROSITE" id="PS51733">
    <property type="entry name" value="BPL_LPL_CATALYTIC"/>
    <property type="match status" value="1"/>
</dbReference>
<feature type="binding site" evidence="15">
    <location>
        <position position="452"/>
    </location>
    <ligand>
        <name>ATP</name>
        <dbReference type="ChEBI" id="CHEBI:30616"/>
    </ligand>
</feature>
<dbReference type="SUPFAM" id="SSF55681">
    <property type="entry name" value="Class II aaRS and biotin synthetases"/>
    <property type="match status" value="1"/>
</dbReference>
<dbReference type="CDD" id="cd16442">
    <property type="entry name" value="BPL"/>
    <property type="match status" value="1"/>
</dbReference>
<dbReference type="EC" id="2.7.1.33" evidence="15"/>
<dbReference type="GO" id="GO:0015937">
    <property type="term" value="P:coenzyme A biosynthetic process"/>
    <property type="evidence" value="ECO:0007669"/>
    <property type="project" value="UniProtKB-UniRule"/>
</dbReference>
<evidence type="ECO:0000256" key="10">
    <source>
        <dbReference type="ARBA" id="ARBA00022840"/>
    </source>
</evidence>
<dbReference type="GO" id="GO:0005737">
    <property type="term" value="C:cytoplasm"/>
    <property type="evidence" value="ECO:0007669"/>
    <property type="project" value="UniProtKB-SubCell"/>
</dbReference>
<dbReference type="STRING" id="504.KKKWG1_0538"/>
<dbReference type="InterPro" id="IPR045864">
    <property type="entry name" value="aa-tRNA-synth_II/BPL/LPL"/>
</dbReference>
<dbReference type="eggNOG" id="COG0340">
    <property type="taxonomic scope" value="Bacteria"/>
</dbReference>